<dbReference type="GO" id="GO:0000493">
    <property type="term" value="P:box H/ACA snoRNP assembly"/>
    <property type="evidence" value="ECO:0007669"/>
    <property type="project" value="InterPro"/>
</dbReference>
<dbReference type="PANTHER" id="PTHR12967:SF0">
    <property type="entry name" value="PROTEIN SHQ1 HOMOLOG"/>
    <property type="match status" value="1"/>
</dbReference>
<keyword evidence="3" id="KW-0175">Coiled coil</keyword>
<dbReference type="Gene3D" id="2.60.40.790">
    <property type="match status" value="1"/>
</dbReference>
<evidence type="ECO:0000256" key="4">
    <source>
        <dbReference type="SAM" id="MobiDB-lite"/>
    </source>
</evidence>
<evidence type="ECO:0000256" key="2">
    <source>
        <dbReference type="ARBA" id="ARBA00013750"/>
    </source>
</evidence>
<feature type="region of interest" description="Disordered" evidence="4">
    <location>
        <begin position="431"/>
        <end position="475"/>
    </location>
</feature>
<evidence type="ECO:0000313" key="7">
    <source>
        <dbReference type="Proteomes" id="UP000663880"/>
    </source>
</evidence>
<keyword evidence="7" id="KW-1185">Reference proteome</keyword>
<evidence type="ECO:0000256" key="1">
    <source>
        <dbReference type="ARBA" id="ARBA00005607"/>
    </source>
</evidence>
<sequence length="475" mass="54487">MLTPSFKLSQDDNHVFIVVHAPYTNIGETDIDVDGENLLFVSSPYFLRLRLPGRILENEESKGSYICDSGDFNLTFDKENPGEHFENLDMITSLLAPRDIPNLNPNLVEILEEDGITIEHEEQDQETSNQYGYGFACKITTKFHNIGSEFPQIFALKVPEEVSIQDRHELRKKYESLKFSSDHYLADFYDDELINPYLTFKMQWDQNGFDDNAAFTEDQISLLKELANKHYILTKSEHKQVFLSLVDILYGYCYDKRTTLNESTVESSWTINKISSTLSWFCVFSDMKDVLVSCYRRALIFPIFRNFELCHKVKSDVVSLLKKNKKCVIKCFIDIHSMFNTSNDARYILNQLYINDYLIFLQKCRSEELIELCHNLANIEISKADLSLELDELEEAAKMVCQEESQVTENEMALKMASMSLLPKSKGNAVFYSDSSSSSSNSSDSSDLDSDDDSSSSSDPSELLSIQDKFVIRTD</sequence>
<evidence type="ECO:0000256" key="3">
    <source>
        <dbReference type="SAM" id="Coils"/>
    </source>
</evidence>
<dbReference type="InterPro" id="IPR008978">
    <property type="entry name" value="HSP20-like_chaperone"/>
</dbReference>
<evidence type="ECO:0000313" key="6">
    <source>
        <dbReference type="EMBL" id="CAF4912222.1"/>
    </source>
</evidence>
<evidence type="ECO:0000259" key="5">
    <source>
        <dbReference type="PROSITE" id="PS51203"/>
    </source>
</evidence>
<name>A0A821VTB2_9NEOP</name>
<dbReference type="PROSITE" id="PS51203">
    <property type="entry name" value="CS"/>
    <property type="match status" value="1"/>
</dbReference>
<dbReference type="InterPro" id="IPR039742">
    <property type="entry name" value="Shq1"/>
</dbReference>
<proteinExistence type="inferred from homology"/>
<gene>
    <name evidence="6" type="ORF">PMACD_LOCUS12240</name>
</gene>
<dbReference type="Pfam" id="PF04925">
    <property type="entry name" value="SHQ1"/>
    <property type="match status" value="1"/>
</dbReference>
<dbReference type="InterPro" id="IPR007009">
    <property type="entry name" value="Shq1_C"/>
</dbReference>
<dbReference type="GO" id="GO:0005654">
    <property type="term" value="C:nucleoplasm"/>
    <property type="evidence" value="ECO:0007669"/>
    <property type="project" value="TreeGrafter"/>
</dbReference>
<accession>A0A821VTB2</accession>
<dbReference type="InterPro" id="IPR048696">
    <property type="entry name" value="SHQ1-like_CS"/>
</dbReference>
<feature type="domain" description="CS" evidence="5">
    <location>
        <begin position="1"/>
        <end position="89"/>
    </location>
</feature>
<dbReference type="OrthoDB" id="73639at2759"/>
<protein>
    <recommendedName>
        <fullName evidence="2">Protein SHQ1 homolog</fullName>
    </recommendedName>
</protein>
<organism evidence="6 7">
    <name type="scientific">Pieris macdunnoughi</name>
    <dbReference type="NCBI Taxonomy" id="345717"/>
    <lineage>
        <taxon>Eukaryota</taxon>
        <taxon>Metazoa</taxon>
        <taxon>Ecdysozoa</taxon>
        <taxon>Arthropoda</taxon>
        <taxon>Hexapoda</taxon>
        <taxon>Insecta</taxon>
        <taxon>Pterygota</taxon>
        <taxon>Neoptera</taxon>
        <taxon>Endopterygota</taxon>
        <taxon>Lepidoptera</taxon>
        <taxon>Glossata</taxon>
        <taxon>Ditrysia</taxon>
        <taxon>Papilionoidea</taxon>
        <taxon>Pieridae</taxon>
        <taxon>Pierinae</taxon>
        <taxon>Pieris</taxon>
    </lineage>
</organism>
<comment type="caution">
    <text evidence="6">The sequence shown here is derived from an EMBL/GenBank/DDBJ whole genome shotgun (WGS) entry which is preliminary data.</text>
</comment>
<dbReference type="PANTHER" id="PTHR12967">
    <property type="entry name" value="PROTEIN SHQ1 HOMOLOG"/>
    <property type="match status" value="1"/>
</dbReference>
<dbReference type="Proteomes" id="UP000663880">
    <property type="component" value="Unassembled WGS sequence"/>
</dbReference>
<dbReference type="InterPro" id="IPR007052">
    <property type="entry name" value="CS_dom"/>
</dbReference>
<reference evidence="6" key="1">
    <citation type="submission" date="2021-02" db="EMBL/GenBank/DDBJ databases">
        <authorList>
            <person name="Steward A R."/>
        </authorList>
    </citation>
    <scope>NUCLEOTIDE SEQUENCE</scope>
</reference>
<dbReference type="EMBL" id="CAJOBZ010000046">
    <property type="protein sequence ID" value="CAF4912222.1"/>
    <property type="molecule type" value="Genomic_DNA"/>
</dbReference>
<dbReference type="AlphaFoldDB" id="A0A821VTB2"/>
<feature type="compositionally biased region" description="Low complexity" evidence="4">
    <location>
        <begin position="455"/>
        <end position="465"/>
    </location>
</feature>
<dbReference type="GO" id="GO:0051082">
    <property type="term" value="F:unfolded protein binding"/>
    <property type="evidence" value="ECO:0007669"/>
    <property type="project" value="TreeGrafter"/>
</dbReference>
<feature type="coiled-coil region" evidence="3">
    <location>
        <begin position="376"/>
        <end position="403"/>
    </location>
</feature>
<feature type="compositionally biased region" description="Low complexity" evidence="4">
    <location>
        <begin position="433"/>
        <end position="445"/>
    </location>
</feature>
<dbReference type="Pfam" id="PF21413">
    <property type="entry name" value="SHQ1-like_CS"/>
    <property type="match status" value="1"/>
</dbReference>
<comment type="similarity">
    <text evidence="1">Belongs to the SHQ1 family.</text>
</comment>
<dbReference type="GO" id="GO:0005737">
    <property type="term" value="C:cytoplasm"/>
    <property type="evidence" value="ECO:0007669"/>
    <property type="project" value="TreeGrafter"/>
</dbReference>